<proteinExistence type="predicted"/>
<name>A0A1M6RH85_REIAG</name>
<organism evidence="2 3">
    <name type="scientific">Reichenbachiella agariperforans</name>
    <dbReference type="NCBI Taxonomy" id="156994"/>
    <lineage>
        <taxon>Bacteria</taxon>
        <taxon>Pseudomonadati</taxon>
        <taxon>Bacteroidota</taxon>
        <taxon>Cytophagia</taxon>
        <taxon>Cytophagales</taxon>
        <taxon>Reichenbachiellaceae</taxon>
        <taxon>Reichenbachiella</taxon>
    </lineage>
</organism>
<accession>A0A1M6RH85</accession>
<evidence type="ECO:0000313" key="3">
    <source>
        <dbReference type="Proteomes" id="UP000184474"/>
    </source>
</evidence>
<dbReference type="Pfam" id="PF20050">
    <property type="entry name" value="DUF6452"/>
    <property type="match status" value="1"/>
</dbReference>
<keyword evidence="3" id="KW-1185">Reference proteome</keyword>
<keyword evidence="1" id="KW-0732">Signal</keyword>
<dbReference type="RefSeq" id="WP_073122778.1">
    <property type="nucleotide sequence ID" value="NZ_FRAA01000004.1"/>
</dbReference>
<feature type="signal peptide" evidence="1">
    <location>
        <begin position="1"/>
        <end position="20"/>
    </location>
</feature>
<dbReference type="PROSITE" id="PS51257">
    <property type="entry name" value="PROKAR_LIPOPROTEIN"/>
    <property type="match status" value="1"/>
</dbReference>
<gene>
    <name evidence="2" type="ORF">SAMN04488028_104174</name>
</gene>
<evidence type="ECO:0000256" key="1">
    <source>
        <dbReference type="SAM" id="SignalP"/>
    </source>
</evidence>
<dbReference type="STRING" id="156994.SAMN04488028_104174"/>
<feature type="chain" id="PRO_5012409765" evidence="1">
    <location>
        <begin position="21"/>
        <end position="152"/>
    </location>
</feature>
<dbReference type="InterPro" id="IPR045607">
    <property type="entry name" value="DUF6452"/>
</dbReference>
<dbReference type="EMBL" id="FRAA01000004">
    <property type="protein sequence ID" value="SHK31802.1"/>
    <property type="molecule type" value="Genomic_DNA"/>
</dbReference>
<reference evidence="3" key="1">
    <citation type="submission" date="2016-11" db="EMBL/GenBank/DDBJ databases">
        <authorList>
            <person name="Varghese N."/>
            <person name="Submissions S."/>
        </authorList>
    </citation>
    <scope>NUCLEOTIDE SEQUENCE [LARGE SCALE GENOMIC DNA]</scope>
    <source>
        <strain evidence="3">DSM 26134</strain>
    </source>
</reference>
<sequence length="152" mass="17494">MKNFVLFSVVILGSLFFLMACQNEPECDLERPYDEINMGFYDFETLEIDTLRYDLIGTAGTDSLLYTSADTLSVFTFPLNPSADTLAYYFVTGVSIDTIQLKYDRKLEWLSERCGPFFKYQNLKIVYHTFDSVSVIQSTIDSSIDENIQVYN</sequence>
<dbReference type="AlphaFoldDB" id="A0A1M6RH85"/>
<evidence type="ECO:0000313" key="2">
    <source>
        <dbReference type="EMBL" id="SHK31802.1"/>
    </source>
</evidence>
<dbReference type="Proteomes" id="UP000184474">
    <property type="component" value="Unassembled WGS sequence"/>
</dbReference>
<protein>
    <submittedName>
        <fullName evidence="2">Uncharacterized protein</fullName>
    </submittedName>
</protein>